<dbReference type="Pfam" id="PF13432">
    <property type="entry name" value="TPR_16"/>
    <property type="match status" value="1"/>
</dbReference>
<dbReference type="InterPro" id="IPR019734">
    <property type="entry name" value="TPR_rpt"/>
</dbReference>
<protein>
    <submittedName>
        <fullName evidence="4">Tetratricopeptide repeat protein</fullName>
    </submittedName>
</protein>
<organism evidence="4 5">
    <name type="scientific">Ramlibacter aurantiacus</name>
    <dbReference type="NCBI Taxonomy" id="2801330"/>
    <lineage>
        <taxon>Bacteria</taxon>
        <taxon>Pseudomonadati</taxon>
        <taxon>Pseudomonadota</taxon>
        <taxon>Betaproteobacteria</taxon>
        <taxon>Burkholderiales</taxon>
        <taxon>Comamonadaceae</taxon>
        <taxon>Ramlibacter</taxon>
    </lineage>
</organism>
<reference evidence="4" key="1">
    <citation type="submission" date="2021-01" db="EMBL/GenBank/DDBJ databases">
        <title>Ramlibacter sp. strain AW1 16S ribosomal RNA gene Genome sequencing and assembly.</title>
        <authorList>
            <person name="Kang M."/>
        </authorList>
    </citation>
    <scope>NUCLEOTIDE SEQUENCE</scope>
    <source>
        <strain evidence="4">AW1</strain>
    </source>
</reference>
<keyword evidence="2 3" id="KW-0802">TPR repeat</keyword>
<evidence type="ECO:0000256" key="1">
    <source>
        <dbReference type="ARBA" id="ARBA00022737"/>
    </source>
</evidence>
<gene>
    <name evidence="4" type="ORF">JI739_09105</name>
</gene>
<sequence>MFGGWPTDRSSGGPWLQSAAVYSPLPAPRVWRSRLLTPNGFSIFFRWQHHVAAVLLLLAASARADTYADIQALVRDGRPAQALERAEQALAEQPRDPQLRFLRGVILSQAGRTDEALAVFTGLTQEYPELPEPHNNLAVIHAQRGELDKARSALEEALRANPGYAVAHENLGDIHVRLAGRSYRRAAQLEAGNAALPRKLSLVAELLEPKRAAESAGR</sequence>
<dbReference type="EMBL" id="JAEQNA010000002">
    <property type="protein sequence ID" value="MBL0420498.1"/>
    <property type="molecule type" value="Genomic_DNA"/>
</dbReference>
<evidence type="ECO:0000313" key="4">
    <source>
        <dbReference type="EMBL" id="MBL0420498.1"/>
    </source>
</evidence>
<dbReference type="InterPro" id="IPR013105">
    <property type="entry name" value="TPR_2"/>
</dbReference>
<dbReference type="PROSITE" id="PS50005">
    <property type="entry name" value="TPR"/>
    <property type="match status" value="1"/>
</dbReference>
<keyword evidence="1" id="KW-0677">Repeat</keyword>
<dbReference type="Proteomes" id="UP000613011">
    <property type="component" value="Unassembled WGS sequence"/>
</dbReference>
<keyword evidence="5" id="KW-1185">Reference proteome</keyword>
<evidence type="ECO:0000313" key="5">
    <source>
        <dbReference type="Proteomes" id="UP000613011"/>
    </source>
</evidence>
<evidence type="ECO:0000256" key="3">
    <source>
        <dbReference type="PROSITE-ProRule" id="PRU00339"/>
    </source>
</evidence>
<dbReference type="SMART" id="SM00028">
    <property type="entry name" value="TPR"/>
    <property type="match status" value="2"/>
</dbReference>
<feature type="repeat" description="TPR" evidence="3">
    <location>
        <begin position="131"/>
        <end position="164"/>
    </location>
</feature>
<dbReference type="Gene3D" id="1.25.40.10">
    <property type="entry name" value="Tetratricopeptide repeat domain"/>
    <property type="match status" value="1"/>
</dbReference>
<dbReference type="InterPro" id="IPR011990">
    <property type="entry name" value="TPR-like_helical_dom_sf"/>
</dbReference>
<dbReference type="SUPFAM" id="SSF48452">
    <property type="entry name" value="TPR-like"/>
    <property type="match status" value="1"/>
</dbReference>
<accession>A0A936ZNE4</accession>
<proteinExistence type="predicted"/>
<name>A0A936ZNE4_9BURK</name>
<evidence type="ECO:0000256" key="2">
    <source>
        <dbReference type="ARBA" id="ARBA00022803"/>
    </source>
</evidence>
<dbReference type="Pfam" id="PF07719">
    <property type="entry name" value="TPR_2"/>
    <property type="match status" value="1"/>
</dbReference>
<dbReference type="AlphaFoldDB" id="A0A936ZNE4"/>
<comment type="caution">
    <text evidence="4">The sequence shown here is derived from an EMBL/GenBank/DDBJ whole genome shotgun (WGS) entry which is preliminary data.</text>
</comment>